<dbReference type="EMBL" id="CM035440">
    <property type="protein sequence ID" value="KAH7282075.1"/>
    <property type="molecule type" value="Genomic_DNA"/>
</dbReference>
<dbReference type="Proteomes" id="UP000825935">
    <property type="component" value="Chromosome 35"/>
</dbReference>
<feature type="region of interest" description="Disordered" evidence="1">
    <location>
        <begin position="1"/>
        <end position="24"/>
    </location>
</feature>
<protein>
    <submittedName>
        <fullName evidence="2">Uncharacterized protein</fullName>
    </submittedName>
</protein>
<comment type="caution">
    <text evidence="2">The sequence shown here is derived from an EMBL/GenBank/DDBJ whole genome shotgun (WGS) entry which is preliminary data.</text>
</comment>
<accession>A0A8T2QER2</accession>
<feature type="compositionally biased region" description="Basic residues" evidence="1">
    <location>
        <begin position="11"/>
        <end position="22"/>
    </location>
</feature>
<evidence type="ECO:0000313" key="3">
    <source>
        <dbReference type="Proteomes" id="UP000825935"/>
    </source>
</evidence>
<feature type="compositionally biased region" description="Polar residues" evidence="1">
    <location>
        <begin position="97"/>
        <end position="108"/>
    </location>
</feature>
<reference evidence="2" key="1">
    <citation type="submission" date="2021-08" db="EMBL/GenBank/DDBJ databases">
        <title>WGS assembly of Ceratopteris richardii.</title>
        <authorList>
            <person name="Marchant D.B."/>
            <person name="Chen G."/>
            <person name="Jenkins J."/>
            <person name="Shu S."/>
            <person name="Leebens-Mack J."/>
            <person name="Grimwood J."/>
            <person name="Schmutz J."/>
            <person name="Soltis P."/>
            <person name="Soltis D."/>
            <person name="Chen Z.-H."/>
        </authorList>
    </citation>
    <scope>NUCLEOTIDE SEQUENCE</scope>
    <source>
        <strain evidence="2">Whitten #5841</strain>
        <tissue evidence="2">Leaf</tissue>
    </source>
</reference>
<gene>
    <name evidence="2" type="ORF">KP509_35G011100</name>
</gene>
<keyword evidence="3" id="KW-1185">Reference proteome</keyword>
<dbReference type="AlphaFoldDB" id="A0A8T2QER2"/>
<sequence length="108" mass="12348">MAMSGTDEGRRARKYRPQKKGKREWDTYDACSSIKNRENEGEISLPHTYKLEPKSTYCTMSIKKASKVRERKNMLSNFHSVIFIGVKRGRKKKGGTHPSTSGNHANNM</sequence>
<evidence type="ECO:0000256" key="1">
    <source>
        <dbReference type="SAM" id="MobiDB-lite"/>
    </source>
</evidence>
<organism evidence="2 3">
    <name type="scientific">Ceratopteris richardii</name>
    <name type="common">Triangle waterfern</name>
    <dbReference type="NCBI Taxonomy" id="49495"/>
    <lineage>
        <taxon>Eukaryota</taxon>
        <taxon>Viridiplantae</taxon>
        <taxon>Streptophyta</taxon>
        <taxon>Embryophyta</taxon>
        <taxon>Tracheophyta</taxon>
        <taxon>Polypodiopsida</taxon>
        <taxon>Polypodiidae</taxon>
        <taxon>Polypodiales</taxon>
        <taxon>Pteridineae</taxon>
        <taxon>Pteridaceae</taxon>
        <taxon>Parkerioideae</taxon>
        <taxon>Ceratopteris</taxon>
    </lineage>
</organism>
<proteinExistence type="predicted"/>
<evidence type="ECO:0000313" key="2">
    <source>
        <dbReference type="EMBL" id="KAH7282075.1"/>
    </source>
</evidence>
<name>A0A8T2QER2_CERRI</name>
<feature type="region of interest" description="Disordered" evidence="1">
    <location>
        <begin position="89"/>
        <end position="108"/>
    </location>
</feature>